<sequence length="318" mass="35966">MRILTWHVHGSYLYYLTQANHDFYLPVKPDKSEGYGGRLPGFPWGDNVRDIPAEEVRNLEFDCILFQSRKNYLQDQYEILSESQQRLPRIYLEHDPPQEHPTNTKHIVDDREVLLIHVTHFNQLMWDNGRSPTRVIDHGVVIPSNVQYTGEIAKGLVVANGLGKRGRRLGADIFERVRQSVPLDLVGMDAESLGGLGEVPHAQLAQFTAKYRFFFHPVRYTSLGLAVCEAMMVGLPIVGLATTELATVVENGISGYIDTDLDRLIEQMRSLIANADLAHYLSAGARQQAQKRFNINRFSRDWDEAFFSVVGRSLSAAA</sequence>
<dbReference type="EMBL" id="JTJC03000002">
    <property type="protein sequence ID" value="NHC34708.1"/>
    <property type="molecule type" value="Genomic_DNA"/>
</dbReference>
<dbReference type="PANTHER" id="PTHR45947">
    <property type="entry name" value="SULFOQUINOVOSYL TRANSFERASE SQD2"/>
    <property type="match status" value="1"/>
</dbReference>
<gene>
    <name evidence="2" type="ORF">QH73_0008555</name>
</gene>
<name>A0A9X5I3P6_9CYAN</name>
<dbReference type="RefSeq" id="WP_039716755.1">
    <property type="nucleotide sequence ID" value="NZ_JTJC03000002.1"/>
</dbReference>
<evidence type="ECO:0000313" key="3">
    <source>
        <dbReference type="Proteomes" id="UP000031532"/>
    </source>
</evidence>
<dbReference type="GO" id="GO:0016757">
    <property type="term" value="F:glycosyltransferase activity"/>
    <property type="evidence" value="ECO:0007669"/>
    <property type="project" value="TreeGrafter"/>
</dbReference>
<comment type="caution">
    <text evidence="2">The sequence shown here is derived from an EMBL/GenBank/DDBJ whole genome shotgun (WGS) entry which is preliminary data.</text>
</comment>
<dbReference type="InterPro" id="IPR001296">
    <property type="entry name" value="Glyco_trans_1"/>
</dbReference>
<dbReference type="Gene3D" id="3.40.50.2000">
    <property type="entry name" value="Glycogen Phosphorylase B"/>
    <property type="match status" value="1"/>
</dbReference>
<organism evidence="2 3">
    <name type="scientific">Scytonema millei VB511283</name>
    <dbReference type="NCBI Taxonomy" id="1245923"/>
    <lineage>
        <taxon>Bacteria</taxon>
        <taxon>Bacillati</taxon>
        <taxon>Cyanobacteriota</taxon>
        <taxon>Cyanophyceae</taxon>
        <taxon>Nostocales</taxon>
        <taxon>Scytonemataceae</taxon>
        <taxon>Scytonema</taxon>
    </lineage>
</organism>
<reference evidence="2 3" key="1">
    <citation type="journal article" date="2015" name="Genome Announc.">
        <title>Draft Genome Sequence of the Terrestrial Cyanobacterium Scytonema millei VB511283, Isolated from Eastern India.</title>
        <authorList>
            <person name="Sen D."/>
            <person name="Chandrababunaidu M.M."/>
            <person name="Singh D."/>
            <person name="Sanghi N."/>
            <person name="Ghorai A."/>
            <person name="Mishra G.P."/>
            <person name="Madduluri M."/>
            <person name="Adhikary S.P."/>
            <person name="Tripathy S."/>
        </authorList>
    </citation>
    <scope>NUCLEOTIDE SEQUENCE [LARGE SCALE GENOMIC DNA]</scope>
    <source>
        <strain evidence="2 3">VB511283</strain>
    </source>
</reference>
<protein>
    <submittedName>
        <fullName evidence="2">Glycosyltransferase family 4 protein</fullName>
    </submittedName>
</protein>
<dbReference type="Pfam" id="PF00534">
    <property type="entry name" value="Glycos_transf_1"/>
    <property type="match status" value="1"/>
</dbReference>
<accession>A0A9X5I3P6</accession>
<dbReference type="SUPFAM" id="SSF53756">
    <property type="entry name" value="UDP-Glycosyltransferase/glycogen phosphorylase"/>
    <property type="match status" value="1"/>
</dbReference>
<evidence type="ECO:0000259" key="1">
    <source>
        <dbReference type="Pfam" id="PF00534"/>
    </source>
</evidence>
<dbReference type="OrthoDB" id="9794513at2"/>
<evidence type="ECO:0000313" key="2">
    <source>
        <dbReference type="EMBL" id="NHC34708.1"/>
    </source>
</evidence>
<keyword evidence="3" id="KW-1185">Reference proteome</keyword>
<proteinExistence type="predicted"/>
<dbReference type="PANTHER" id="PTHR45947:SF3">
    <property type="entry name" value="SULFOQUINOVOSYL TRANSFERASE SQD2"/>
    <property type="match status" value="1"/>
</dbReference>
<dbReference type="Proteomes" id="UP000031532">
    <property type="component" value="Unassembled WGS sequence"/>
</dbReference>
<dbReference type="InterPro" id="IPR050194">
    <property type="entry name" value="Glycosyltransferase_grp1"/>
</dbReference>
<feature type="domain" description="Glycosyl transferase family 1" evidence="1">
    <location>
        <begin position="196"/>
        <end position="287"/>
    </location>
</feature>
<dbReference type="AlphaFoldDB" id="A0A9X5I3P6"/>